<dbReference type="SUPFAM" id="SSF53474">
    <property type="entry name" value="alpha/beta-Hydrolases"/>
    <property type="match status" value="1"/>
</dbReference>
<feature type="compositionally biased region" description="Basic and acidic residues" evidence="1">
    <location>
        <begin position="288"/>
        <end position="314"/>
    </location>
</feature>
<feature type="region of interest" description="Disordered" evidence="1">
    <location>
        <begin position="286"/>
        <end position="341"/>
    </location>
</feature>
<protein>
    <submittedName>
        <fullName evidence="2">Lipase</fullName>
    </submittedName>
</protein>
<evidence type="ECO:0000256" key="1">
    <source>
        <dbReference type="SAM" id="MobiDB-lite"/>
    </source>
</evidence>
<name>A0AAU8MRZ4_9GAMM</name>
<dbReference type="InterPro" id="IPR029058">
    <property type="entry name" value="AB_hydrolase_fold"/>
</dbReference>
<feature type="region of interest" description="Disordered" evidence="1">
    <location>
        <begin position="404"/>
        <end position="429"/>
    </location>
</feature>
<dbReference type="GO" id="GO:0006629">
    <property type="term" value="P:lipid metabolic process"/>
    <property type="evidence" value="ECO:0007669"/>
    <property type="project" value="InterPro"/>
</dbReference>
<reference evidence="2" key="1">
    <citation type="submission" date="2024-06" db="EMBL/GenBank/DDBJ databases">
        <authorList>
            <person name="Li S."/>
        </authorList>
    </citation>
    <scope>NUCLEOTIDE SEQUENCE</scope>
    <source>
        <strain evidence="2">SR10</strain>
    </source>
</reference>
<dbReference type="Pfam" id="PF26363">
    <property type="entry name" value="Phospholipase-like"/>
    <property type="match status" value="1"/>
</dbReference>
<dbReference type="RefSeq" id="WP_363799168.1">
    <property type="nucleotide sequence ID" value="NZ_CP159925.1"/>
</dbReference>
<evidence type="ECO:0000313" key="2">
    <source>
        <dbReference type="EMBL" id="XCO75893.1"/>
    </source>
</evidence>
<organism evidence="2">
    <name type="scientific">Lysobacter firmicutimachus</name>
    <dbReference type="NCBI Taxonomy" id="1792846"/>
    <lineage>
        <taxon>Bacteria</taxon>
        <taxon>Pseudomonadati</taxon>
        <taxon>Pseudomonadota</taxon>
        <taxon>Gammaproteobacteria</taxon>
        <taxon>Lysobacterales</taxon>
        <taxon>Lysobacteraceae</taxon>
        <taxon>Lysobacter</taxon>
    </lineage>
</organism>
<sequence>MSLSSQQYANLAEDAYNPREKGKDVTLEGVTYTVLKHVDKPSGYQGTIYRRQDTGEIIVAHRGTEFDREKLKDGLTDAGMVTSRTNVQAKDAIALTRDALEIAEELGRGKPSRPEVTVTGHSLGGTLAQITAHHYDLRGETFNAYGAVSLGYRIPEGGNRVTNHVMAGDPVSAASDHYGQVKVYATAQEVKSMRDSGYENDRSTLFDARSSVGAAKKMVGTSHSMHNFLNVDAHDKPDRSVLGDPQAQRLAQQYDPMIDKYRNDIESLRRGVTNTFRDPVGKAGDLIDEIRGPLKPGEPGRKEHRHEAPARPERNASPWHPAPYGPALRDYIHPGKTPTVNPGFPMRATTSLDDNPSAFVDRMLAASQNGDRDAFRQMTQQAAAATPGRELRNDAVATVDRQEQALAQQAMQQQANEQATPSRQGPRMG</sequence>
<accession>A0AAU8MRZ4</accession>
<dbReference type="AlphaFoldDB" id="A0AAU8MRZ4"/>
<feature type="compositionally biased region" description="Low complexity" evidence="1">
    <location>
        <begin position="404"/>
        <end position="419"/>
    </location>
</feature>
<gene>
    <name evidence="2" type="ORF">ABU614_03610</name>
</gene>
<dbReference type="EMBL" id="CP159925">
    <property type="protein sequence ID" value="XCO75893.1"/>
    <property type="molecule type" value="Genomic_DNA"/>
</dbReference>
<proteinExistence type="predicted"/>
<dbReference type="Gene3D" id="3.40.50.1820">
    <property type="entry name" value="alpha/beta hydrolase"/>
    <property type="match status" value="1"/>
</dbReference>